<keyword evidence="2" id="KW-1185">Reference proteome</keyword>
<accession>A0AA94KYJ0</accession>
<comment type="caution">
    <text evidence="1">The sequence shown here is derived from an EMBL/GenBank/DDBJ whole genome shotgun (WGS) entry which is preliminary data.</text>
</comment>
<reference evidence="1 2" key="1">
    <citation type="submission" date="2016-10" db="EMBL/GenBank/DDBJ databases">
        <authorList>
            <person name="Varghese N."/>
            <person name="Submissions S."/>
        </authorList>
    </citation>
    <scope>NUCLEOTIDE SEQUENCE [LARGE SCALE GENOMIC DNA]</scope>
    <source>
        <strain evidence="1 2">IAM 15147</strain>
    </source>
</reference>
<dbReference type="RefSeq" id="WP_177220196.1">
    <property type="nucleotide sequence ID" value="NZ_FOZN01000001.1"/>
</dbReference>
<name>A0AA94KYJ0_9MICO</name>
<dbReference type="Proteomes" id="UP000198506">
    <property type="component" value="Unassembled WGS sequence"/>
</dbReference>
<dbReference type="EMBL" id="FOZN01000001">
    <property type="protein sequence ID" value="SFR99023.1"/>
    <property type="molecule type" value="Genomic_DNA"/>
</dbReference>
<gene>
    <name evidence="1" type="ORF">SAMN04487783_0300</name>
</gene>
<evidence type="ECO:0000313" key="2">
    <source>
        <dbReference type="Proteomes" id="UP000198506"/>
    </source>
</evidence>
<dbReference type="AlphaFoldDB" id="A0AA94KYJ0"/>
<organism evidence="1 2">
    <name type="scientific">Agrococcus baldri</name>
    <dbReference type="NCBI Taxonomy" id="153730"/>
    <lineage>
        <taxon>Bacteria</taxon>
        <taxon>Bacillati</taxon>
        <taxon>Actinomycetota</taxon>
        <taxon>Actinomycetes</taxon>
        <taxon>Micrococcales</taxon>
        <taxon>Microbacteriaceae</taxon>
        <taxon>Agrococcus</taxon>
    </lineage>
</organism>
<proteinExistence type="predicted"/>
<sequence length="207" mass="22755">MRSMMSMPGNQWPPAMSISIEDHSSPIEELLWIREAYALQPEGDVPPLLVQTPEAAGEPEDASMWEAARVQLWSAAVQHAGGVIPGERLEALMHTEDASDERLAALLAMHGPSWRDRFGDAALERGYLEWSGRRFDALTQAMQQPLRETPEHRSLAALIAAWEAGLTRIVTIPCRSEHTRVISSSALLMTEETRADPAAYAAALGAF</sequence>
<protein>
    <submittedName>
        <fullName evidence="1">Uncharacterized protein</fullName>
    </submittedName>
</protein>
<evidence type="ECO:0000313" key="1">
    <source>
        <dbReference type="EMBL" id="SFR99023.1"/>
    </source>
</evidence>